<keyword evidence="6 13" id="KW-1133">Transmembrane helix</keyword>
<organism evidence="14 15">
    <name type="scientific">Kineococcus gynurae</name>
    <dbReference type="NCBI Taxonomy" id="452979"/>
    <lineage>
        <taxon>Bacteria</taxon>
        <taxon>Bacillati</taxon>
        <taxon>Actinomycetota</taxon>
        <taxon>Actinomycetes</taxon>
        <taxon>Kineosporiales</taxon>
        <taxon>Kineosporiaceae</taxon>
        <taxon>Kineococcus</taxon>
    </lineage>
</organism>
<keyword evidence="7 13" id="KW-0406">Ion transport</keyword>
<proteinExistence type="inferred from homology"/>
<evidence type="ECO:0000256" key="5">
    <source>
        <dbReference type="ARBA" id="ARBA00022723"/>
    </source>
</evidence>
<keyword evidence="3 13" id="KW-1003">Cell membrane</keyword>
<evidence type="ECO:0000256" key="12">
    <source>
        <dbReference type="ARBA" id="ARBA00049940"/>
    </source>
</evidence>
<evidence type="ECO:0000256" key="8">
    <source>
        <dbReference type="ARBA" id="ARBA00023136"/>
    </source>
</evidence>
<dbReference type="Pfam" id="PF02537">
    <property type="entry name" value="CRCB"/>
    <property type="match status" value="1"/>
</dbReference>
<evidence type="ECO:0000256" key="11">
    <source>
        <dbReference type="ARBA" id="ARBA00035585"/>
    </source>
</evidence>
<name>A0ABV5LSR5_9ACTN</name>
<comment type="similarity">
    <text evidence="10 13">Belongs to the fluoride channel Fluc/FEX (TC 1.A.43) family.</text>
</comment>
<feature type="binding site" evidence="13">
    <location>
        <position position="78"/>
    </location>
    <ligand>
        <name>Na(+)</name>
        <dbReference type="ChEBI" id="CHEBI:29101"/>
        <note>structural</note>
    </ligand>
</feature>
<keyword evidence="9 13" id="KW-0407">Ion channel</keyword>
<evidence type="ECO:0000256" key="13">
    <source>
        <dbReference type="HAMAP-Rule" id="MF_00454"/>
    </source>
</evidence>
<comment type="activity regulation">
    <text evidence="13">Na(+) is not transported, but it plays an essential structural role and its presence is essential for fluoride channel function.</text>
</comment>
<keyword evidence="5 13" id="KW-0479">Metal-binding</keyword>
<dbReference type="HAMAP" id="MF_00454">
    <property type="entry name" value="FluC"/>
    <property type="match status" value="1"/>
</dbReference>
<feature type="transmembrane region" description="Helical" evidence="13">
    <location>
        <begin position="6"/>
        <end position="23"/>
    </location>
</feature>
<dbReference type="Proteomes" id="UP001589748">
    <property type="component" value="Unassembled WGS sequence"/>
</dbReference>
<reference evidence="14 15" key="1">
    <citation type="submission" date="2024-09" db="EMBL/GenBank/DDBJ databases">
        <authorList>
            <person name="Sun Q."/>
            <person name="Mori K."/>
        </authorList>
    </citation>
    <scope>NUCLEOTIDE SEQUENCE [LARGE SCALE GENOMIC DNA]</scope>
    <source>
        <strain evidence="14 15">TISTR 1856</strain>
    </source>
</reference>
<evidence type="ECO:0000256" key="2">
    <source>
        <dbReference type="ARBA" id="ARBA00022448"/>
    </source>
</evidence>
<dbReference type="EMBL" id="JBHMDM010000004">
    <property type="protein sequence ID" value="MFB9377081.1"/>
    <property type="molecule type" value="Genomic_DNA"/>
</dbReference>
<keyword evidence="13" id="KW-0915">Sodium</keyword>
<keyword evidence="4 13" id="KW-0812">Transmembrane</keyword>
<sequence length="122" mass="11985">MSGWVVIAVAIAGGVGAVARFALDGAVTARAGTRWPLGTLLVNVSGSLVLGGLAGLLLRGVDPRWVLVLGTGFCGGFTTFSTAAVDALRLLRSQRAGSAIAYAATTLIASVAAAGAGFALLG</sequence>
<feature type="transmembrane region" description="Helical" evidence="13">
    <location>
        <begin position="35"/>
        <end position="58"/>
    </location>
</feature>
<keyword evidence="8 13" id="KW-0472">Membrane</keyword>
<dbReference type="PANTHER" id="PTHR28259:SF16">
    <property type="entry name" value="FLUORIDE-SPECIFIC ION CHANNEL FLUC 2"/>
    <property type="match status" value="1"/>
</dbReference>
<evidence type="ECO:0000313" key="14">
    <source>
        <dbReference type="EMBL" id="MFB9377081.1"/>
    </source>
</evidence>
<comment type="catalytic activity">
    <reaction evidence="11">
        <text>fluoride(in) = fluoride(out)</text>
        <dbReference type="Rhea" id="RHEA:76159"/>
        <dbReference type="ChEBI" id="CHEBI:17051"/>
    </reaction>
    <physiologicalReaction direction="left-to-right" evidence="11">
        <dbReference type="Rhea" id="RHEA:76160"/>
    </physiologicalReaction>
</comment>
<evidence type="ECO:0000313" key="15">
    <source>
        <dbReference type="Proteomes" id="UP001589748"/>
    </source>
</evidence>
<comment type="function">
    <text evidence="12 13">Fluoride-specific ion channel. Important for reducing fluoride concentration in the cell, thus reducing its toxicity.</text>
</comment>
<accession>A0ABV5LSR5</accession>
<feature type="binding site" evidence="13">
    <location>
        <position position="75"/>
    </location>
    <ligand>
        <name>Na(+)</name>
        <dbReference type="ChEBI" id="CHEBI:29101"/>
        <note>structural</note>
    </ligand>
</feature>
<evidence type="ECO:0000256" key="3">
    <source>
        <dbReference type="ARBA" id="ARBA00022475"/>
    </source>
</evidence>
<keyword evidence="15" id="KW-1185">Reference proteome</keyword>
<dbReference type="NCBIfam" id="TIGR00494">
    <property type="entry name" value="crcB"/>
    <property type="match status" value="1"/>
</dbReference>
<feature type="transmembrane region" description="Helical" evidence="13">
    <location>
        <begin position="64"/>
        <end position="88"/>
    </location>
</feature>
<evidence type="ECO:0000256" key="7">
    <source>
        <dbReference type="ARBA" id="ARBA00023065"/>
    </source>
</evidence>
<feature type="transmembrane region" description="Helical" evidence="13">
    <location>
        <begin position="100"/>
        <end position="121"/>
    </location>
</feature>
<evidence type="ECO:0000256" key="10">
    <source>
        <dbReference type="ARBA" id="ARBA00035120"/>
    </source>
</evidence>
<evidence type="ECO:0000256" key="9">
    <source>
        <dbReference type="ARBA" id="ARBA00023303"/>
    </source>
</evidence>
<protein>
    <recommendedName>
        <fullName evidence="13">Fluoride-specific ion channel FluC</fullName>
    </recommendedName>
</protein>
<evidence type="ECO:0000256" key="6">
    <source>
        <dbReference type="ARBA" id="ARBA00022989"/>
    </source>
</evidence>
<dbReference type="PANTHER" id="PTHR28259">
    <property type="entry name" value="FLUORIDE EXPORT PROTEIN 1-RELATED"/>
    <property type="match status" value="1"/>
</dbReference>
<evidence type="ECO:0000256" key="4">
    <source>
        <dbReference type="ARBA" id="ARBA00022692"/>
    </source>
</evidence>
<evidence type="ECO:0000256" key="1">
    <source>
        <dbReference type="ARBA" id="ARBA00004651"/>
    </source>
</evidence>
<dbReference type="RefSeq" id="WP_380135177.1">
    <property type="nucleotide sequence ID" value="NZ_JBHLUI010000003.1"/>
</dbReference>
<gene>
    <name evidence="13 14" type="primary">crcB</name>
    <name evidence="13" type="synonym">fluC</name>
    <name evidence="14" type="ORF">ACFFVI_08870</name>
</gene>
<dbReference type="InterPro" id="IPR003691">
    <property type="entry name" value="FluC"/>
</dbReference>
<keyword evidence="2 13" id="KW-0813">Transport</keyword>
<comment type="subcellular location">
    <subcellularLocation>
        <location evidence="1 13">Cell membrane</location>
        <topology evidence="1 13">Multi-pass membrane protein</topology>
    </subcellularLocation>
</comment>
<comment type="caution">
    <text evidence="14">The sequence shown here is derived from an EMBL/GenBank/DDBJ whole genome shotgun (WGS) entry which is preliminary data.</text>
</comment>